<dbReference type="InterPro" id="IPR045462">
    <property type="entry name" value="aa-tRNA-synth_I_cd-bd"/>
</dbReference>
<dbReference type="AlphaFoldDB" id="A0A5B0DZF5"/>
<feature type="short sequence motif" description="'KMSKS' region" evidence="8">
    <location>
        <begin position="254"/>
        <end position="258"/>
    </location>
</feature>
<feature type="binding site" evidence="8">
    <location>
        <position position="257"/>
    </location>
    <ligand>
        <name>ATP</name>
        <dbReference type="ChEBI" id="CHEBI:30616"/>
    </ligand>
</feature>
<evidence type="ECO:0000256" key="8">
    <source>
        <dbReference type="HAMAP-Rule" id="MF_00022"/>
    </source>
</evidence>
<dbReference type="InterPro" id="IPR049940">
    <property type="entry name" value="GluQ/Sye"/>
</dbReference>
<evidence type="ECO:0000256" key="7">
    <source>
        <dbReference type="ARBA" id="ARBA00023146"/>
    </source>
</evidence>
<dbReference type="InterPro" id="IPR020751">
    <property type="entry name" value="aa-tRNA-synth_I_codon-bd_sub2"/>
</dbReference>
<proteinExistence type="inferred from homology"/>
<accession>A0A5B0DZF5</accession>
<dbReference type="Pfam" id="PF00749">
    <property type="entry name" value="tRNA-synt_1c"/>
    <property type="match status" value="1"/>
</dbReference>
<evidence type="ECO:0000256" key="5">
    <source>
        <dbReference type="ARBA" id="ARBA00022840"/>
    </source>
</evidence>
<comment type="caution">
    <text evidence="8">Lacks conserved residue(s) required for the propagation of feature annotation.</text>
</comment>
<dbReference type="InterPro" id="IPR004527">
    <property type="entry name" value="Glu-tRNA-ligase_bac/mito"/>
</dbReference>
<feature type="domain" description="Glutamyl/glutaminyl-tRNA synthetase class Ib catalytic" evidence="9">
    <location>
        <begin position="3"/>
        <end position="320"/>
    </location>
</feature>
<dbReference type="InterPro" id="IPR001412">
    <property type="entry name" value="aa-tRNA-synth_I_CS"/>
</dbReference>
<comment type="function">
    <text evidence="8">Catalyzes the attachment of glutamate to tRNA(Glu) in a two-step reaction: glutamate is first activated by ATP to form Glu-AMP and then transferred to the acceptor end of tRNA(Glu).</text>
</comment>
<protein>
    <recommendedName>
        <fullName evidence="8">Glutamate--tRNA ligase</fullName>
        <ecNumber evidence="8">6.1.1.17</ecNumber>
    </recommendedName>
    <alternativeName>
        <fullName evidence="8">Glutamyl-tRNA synthetase</fullName>
        <shortName evidence="8">GluRS</shortName>
    </alternativeName>
</protein>
<dbReference type="NCBIfam" id="TIGR00464">
    <property type="entry name" value="gltX_bact"/>
    <property type="match status" value="1"/>
</dbReference>
<dbReference type="GO" id="GO:0005524">
    <property type="term" value="F:ATP binding"/>
    <property type="evidence" value="ECO:0007669"/>
    <property type="project" value="UniProtKB-UniRule"/>
</dbReference>
<dbReference type="Pfam" id="PF19269">
    <property type="entry name" value="Anticodon_2"/>
    <property type="match status" value="1"/>
</dbReference>
<keyword evidence="6 8" id="KW-0648">Protein biosynthesis</keyword>
<dbReference type="SUPFAM" id="SSF48163">
    <property type="entry name" value="An anticodon-binding domain of class I aminoacyl-tRNA synthetases"/>
    <property type="match status" value="1"/>
</dbReference>
<comment type="subunit">
    <text evidence="8">Monomer.</text>
</comment>
<keyword evidence="7 8" id="KW-0030">Aminoacyl-tRNA synthetase</keyword>
<dbReference type="EMBL" id="VTWH01000002">
    <property type="protein sequence ID" value="KAA0970589.1"/>
    <property type="molecule type" value="Genomic_DNA"/>
</dbReference>
<evidence type="ECO:0000259" key="9">
    <source>
        <dbReference type="Pfam" id="PF00749"/>
    </source>
</evidence>
<organism evidence="11 12">
    <name type="scientific">Aureimonas fodinaquatilis</name>
    <dbReference type="NCBI Taxonomy" id="2565783"/>
    <lineage>
        <taxon>Bacteria</taxon>
        <taxon>Pseudomonadati</taxon>
        <taxon>Pseudomonadota</taxon>
        <taxon>Alphaproteobacteria</taxon>
        <taxon>Hyphomicrobiales</taxon>
        <taxon>Aurantimonadaceae</taxon>
        <taxon>Aureimonas</taxon>
    </lineage>
</organism>
<name>A0A5B0DZF5_9HYPH</name>
<dbReference type="InterPro" id="IPR008925">
    <property type="entry name" value="aa_tRNA-synth_I_cd-bd_sf"/>
</dbReference>
<dbReference type="Proteomes" id="UP000324738">
    <property type="component" value="Unassembled WGS sequence"/>
</dbReference>
<evidence type="ECO:0000256" key="6">
    <source>
        <dbReference type="ARBA" id="ARBA00022917"/>
    </source>
</evidence>
<gene>
    <name evidence="8" type="primary">gltX</name>
    <name evidence="11" type="ORF">FPY71_08805</name>
</gene>
<dbReference type="InterPro" id="IPR000924">
    <property type="entry name" value="Glu/Gln-tRNA-synth"/>
</dbReference>
<dbReference type="PANTHER" id="PTHR43311:SF2">
    <property type="entry name" value="GLUTAMATE--TRNA LIGASE, MITOCHONDRIAL-RELATED"/>
    <property type="match status" value="1"/>
</dbReference>
<sequence>MSVIVRFAPSPTGYIHIGNLRPALFNWLFAKARPGEAPGQFVLRFDDTDVERSRQEYADAIAEDLRWIGIVPDMIARQSDRLEIYDRAADALRAKGLLYPCYETADELERRRKRRMALGQPPVYGRDALRLTAEERAKLEAEGRRPHWRFLLPNFESDPFAPVRKEVRWNDLVRGQQTVDLSSLSDPVLVREDGTYLYTLPSVVDDGEMGITHVIRGDDHVTNSGVQIAIFEALGYSLPVFGHHNLLTTVDGEGLSKRSGALSIRMLRAEGLEPMSVASLAVLVGSAGSIEAMQDLTQLGARVDLSAISSSNAKFDPAELVRLNAELVHKFSYEDVAARLAEMQVPTDSAQAFWLAVRGNCEKLDDAASWQAIVYHAPSASFVFSDEDLSFVREAFALLPPEPWNNESWGLWTQAVKAATWRKGRGLFLPLRLALTGLDHGPEMAALLPLIGRKAALQRIP</sequence>
<dbReference type="HAMAP" id="MF_00022">
    <property type="entry name" value="Glu_tRNA_synth_type1"/>
    <property type="match status" value="1"/>
</dbReference>
<evidence type="ECO:0000313" key="11">
    <source>
        <dbReference type="EMBL" id="KAA0970589.1"/>
    </source>
</evidence>
<dbReference type="PANTHER" id="PTHR43311">
    <property type="entry name" value="GLUTAMATE--TRNA LIGASE"/>
    <property type="match status" value="1"/>
</dbReference>
<dbReference type="RefSeq" id="WP_149299701.1">
    <property type="nucleotide sequence ID" value="NZ_VTWH01000002.1"/>
</dbReference>
<feature type="domain" description="Aminoacyl-tRNA synthetase class I anticodon-binding" evidence="10">
    <location>
        <begin position="352"/>
        <end position="460"/>
    </location>
</feature>
<feature type="short sequence motif" description="'HIGH' region" evidence="8">
    <location>
        <begin position="9"/>
        <end position="19"/>
    </location>
</feature>
<dbReference type="PROSITE" id="PS00178">
    <property type="entry name" value="AA_TRNA_LIGASE_I"/>
    <property type="match status" value="1"/>
</dbReference>
<dbReference type="GO" id="GO:0005737">
    <property type="term" value="C:cytoplasm"/>
    <property type="evidence" value="ECO:0007669"/>
    <property type="project" value="UniProtKB-SubCell"/>
</dbReference>
<evidence type="ECO:0000313" key="12">
    <source>
        <dbReference type="Proteomes" id="UP000324738"/>
    </source>
</evidence>
<evidence type="ECO:0000256" key="4">
    <source>
        <dbReference type="ARBA" id="ARBA00022741"/>
    </source>
</evidence>
<keyword evidence="5 8" id="KW-0067">ATP-binding</keyword>
<evidence type="ECO:0000256" key="1">
    <source>
        <dbReference type="ARBA" id="ARBA00007894"/>
    </source>
</evidence>
<keyword evidence="12" id="KW-1185">Reference proteome</keyword>
<comment type="caution">
    <text evidence="11">The sequence shown here is derived from an EMBL/GenBank/DDBJ whole genome shotgun (WGS) entry which is preliminary data.</text>
</comment>
<dbReference type="GO" id="GO:0000049">
    <property type="term" value="F:tRNA binding"/>
    <property type="evidence" value="ECO:0007669"/>
    <property type="project" value="InterPro"/>
</dbReference>
<evidence type="ECO:0000256" key="2">
    <source>
        <dbReference type="ARBA" id="ARBA00022490"/>
    </source>
</evidence>
<dbReference type="Gene3D" id="1.10.10.350">
    <property type="match status" value="1"/>
</dbReference>
<dbReference type="GO" id="GO:0006424">
    <property type="term" value="P:glutamyl-tRNA aminoacylation"/>
    <property type="evidence" value="ECO:0007669"/>
    <property type="project" value="UniProtKB-UniRule"/>
</dbReference>
<dbReference type="OrthoDB" id="9807503at2"/>
<comment type="similarity">
    <text evidence="1 8">Belongs to the class-I aminoacyl-tRNA synthetase family. Glutamate--tRNA ligase type 1 subfamily.</text>
</comment>
<keyword evidence="2 8" id="KW-0963">Cytoplasm</keyword>
<keyword evidence="3 8" id="KW-0436">Ligase</keyword>
<dbReference type="SUPFAM" id="SSF52374">
    <property type="entry name" value="Nucleotidylyl transferase"/>
    <property type="match status" value="1"/>
</dbReference>
<dbReference type="EC" id="6.1.1.17" evidence="8"/>
<dbReference type="InterPro" id="IPR014729">
    <property type="entry name" value="Rossmann-like_a/b/a_fold"/>
</dbReference>
<evidence type="ECO:0000259" key="10">
    <source>
        <dbReference type="Pfam" id="PF19269"/>
    </source>
</evidence>
<dbReference type="InterPro" id="IPR020058">
    <property type="entry name" value="Glu/Gln-tRNA-synth_Ib_cat-dom"/>
</dbReference>
<dbReference type="PRINTS" id="PR00987">
    <property type="entry name" value="TRNASYNTHGLU"/>
</dbReference>
<comment type="catalytic activity">
    <reaction evidence="8">
        <text>tRNA(Glu) + L-glutamate + ATP = L-glutamyl-tRNA(Glu) + AMP + diphosphate</text>
        <dbReference type="Rhea" id="RHEA:23540"/>
        <dbReference type="Rhea" id="RHEA-COMP:9663"/>
        <dbReference type="Rhea" id="RHEA-COMP:9680"/>
        <dbReference type="ChEBI" id="CHEBI:29985"/>
        <dbReference type="ChEBI" id="CHEBI:30616"/>
        <dbReference type="ChEBI" id="CHEBI:33019"/>
        <dbReference type="ChEBI" id="CHEBI:78442"/>
        <dbReference type="ChEBI" id="CHEBI:78520"/>
        <dbReference type="ChEBI" id="CHEBI:456215"/>
        <dbReference type="EC" id="6.1.1.17"/>
    </reaction>
</comment>
<keyword evidence="4 8" id="KW-0547">Nucleotide-binding</keyword>
<dbReference type="GO" id="GO:0004818">
    <property type="term" value="F:glutamate-tRNA ligase activity"/>
    <property type="evidence" value="ECO:0007669"/>
    <property type="project" value="UniProtKB-UniRule"/>
</dbReference>
<reference evidence="11 12" key="1">
    <citation type="submission" date="2019-08" db="EMBL/GenBank/DDBJ databases">
        <title>Aureimonas fodiniaquatilis sp. nov., isolated from a coal mine wastewater.</title>
        <authorList>
            <person name="Kim W."/>
        </authorList>
    </citation>
    <scope>NUCLEOTIDE SEQUENCE [LARGE SCALE GENOMIC DNA]</scope>
    <source>
        <strain evidence="11 12">CAU 1482</strain>
    </source>
</reference>
<comment type="subcellular location">
    <subcellularLocation>
        <location evidence="8">Cytoplasm</location>
    </subcellularLocation>
</comment>
<evidence type="ECO:0000256" key="3">
    <source>
        <dbReference type="ARBA" id="ARBA00022598"/>
    </source>
</evidence>
<dbReference type="Gene3D" id="3.40.50.620">
    <property type="entry name" value="HUPs"/>
    <property type="match status" value="1"/>
</dbReference>